<dbReference type="RefSeq" id="WP_005113394.1">
    <property type="nucleotide sequence ID" value="NZ_AP028613.1"/>
</dbReference>
<dbReference type="PANTHER" id="PTHR33371:SF4">
    <property type="entry name" value="INTERMEMBRANE PHOSPHOLIPID TRANSPORT SYSTEM BINDING PROTEIN MLAD"/>
    <property type="match status" value="1"/>
</dbReference>
<dbReference type="AlphaFoldDB" id="A0A1N4XVZ0"/>
<dbReference type="PROSITE" id="PS51257">
    <property type="entry name" value="PROKAR_LIPOPROTEIN"/>
    <property type="match status" value="1"/>
</dbReference>
<feature type="domain" description="Mce/MlaD" evidence="2">
    <location>
        <begin position="39"/>
        <end position="114"/>
    </location>
</feature>
<keyword evidence="1" id="KW-0472">Membrane</keyword>
<evidence type="ECO:0000259" key="2">
    <source>
        <dbReference type="Pfam" id="PF02470"/>
    </source>
</evidence>
<dbReference type="NCBIfam" id="TIGR00996">
    <property type="entry name" value="Mtu_fam_mce"/>
    <property type="match status" value="1"/>
</dbReference>
<dbReference type="InterPro" id="IPR005693">
    <property type="entry name" value="Mce"/>
</dbReference>
<comment type="caution">
    <text evidence="3">The sequence shown here is derived from an EMBL/GenBank/DDBJ whole genome shotgun (WGS) entry which is preliminary data.</text>
</comment>
<proteinExistence type="predicted"/>
<dbReference type="PANTHER" id="PTHR33371">
    <property type="entry name" value="INTERMEMBRANE PHOSPHOLIPID TRANSPORT SYSTEM BINDING PROTEIN MLAD-RELATED"/>
    <property type="match status" value="1"/>
</dbReference>
<evidence type="ECO:0000313" key="3">
    <source>
        <dbReference type="EMBL" id="SIA59767.1"/>
    </source>
</evidence>
<dbReference type="InterPro" id="IPR003399">
    <property type="entry name" value="Mce/MlaD"/>
</dbReference>
<dbReference type="Pfam" id="PF02470">
    <property type="entry name" value="MlaD"/>
    <property type="match status" value="1"/>
</dbReference>
<keyword evidence="1" id="KW-1133">Transmembrane helix</keyword>
<name>A0A1N4XVZ0_9MYCO</name>
<dbReference type="GeneID" id="93377951"/>
<dbReference type="InterPro" id="IPR052336">
    <property type="entry name" value="MlaD_Phospholipid_Transporter"/>
</dbReference>
<sequence length="375" mass="39655">MNSKGAGKGRAIAVIATVAAVAAAIVGACVYYVKSQLDHITLTAQFDNASGLYESNVVAVLGMPVGKITKITPQSGYVDVEFTVDKDVKVPVDVQAVTLSTSILTDRQVELTPPYRGGPTLQDGDTIGLDKTKTPVEFDRVLGMLDKLSVSLKGDGNGQGPVSDIINAAAGVADGNGDKIKSGLDELSKALRLSSEGGVTTREQMTTIIKNVSSLFDAAAANDGKLREFSTTIHQLSNIIDDEALGTGNTGRQLNDLVTQAGDLLDANRDHIKQSILNGNTALKTVVDNQRELAETIDVAPLAVENLYNTVDQDNGSFRARFLTDKLLFESQTGKEICNLMGLRQLGCSTGTLQDYGPDFGLTYVLDGLAAMGQK</sequence>
<evidence type="ECO:0000313" key="5">
    <source>
        <dbReference type="Proteomes" id="UP000184831"/>
    </source>
</evidence>
<organism evidence="3 6">
    <name type="scientific">Mycobacteroides abscessus subsp. abscessus</name>
    <dbReference type="NCBI Taxonomy" id="1185650"/>
    <lineage>
        <taxon>Bacteria</taxon>
        <taxon>Bacillati</taxon>
        <taxon>Actinomycetota</taxon>
        <taxon>Actinomycetes</taxon>
        <taxon>Mycobacteriales</taxon>
        <taxon>Mycobacteriaceae</taxon>
        <taxon>Mycobacteroides</taxon>
        <taxon>Mycobacteroides abscessus</taxon>
    </lineage>
</organism>
<gene>
    <name evidence="3" type="ORF">SAMEA2070301_01583</name>
    <name evidence="4" type="ORF">SAMEA2152244_03787</name>
</gene>
<dbReference type="Proteomes" id="UP000184831">
    <property type="component" value="Unassembled WGS sequence"/>
</dbReference>
<keyword evidence="1" id="KW-0812">Transmembrane</keyword>
<accession>A0A1N4XVZ0</accession>
<dbReference type="GO" id="GO:0005576">
    <property type="term" value="C:extracellular region"/>
    <property type="evidence" value="ECO:0007669"/>
    <property type="project" value="TreeGrafter"/>
</dbReference>
<evidence type="ECO:0000313" key="6">
    <source>
        <dbReference type="Proteomes" id="UP000185210"/>
    </source>
</evidence>
<protein>
    <submittedName>
        <fullName evidence="3">MCE family protein</fullName>
    </submittedName>
</protein>
<reference evidence="5 6" key="1">
    <citation type="submission" date="2016-11" db="EMBL/GenBank/DDBJ databases">
        <authorList>
            <consortium name="Pathogen Informatics"/>
        </authorList>
    </citation>
    <scope>NUCLEOTIDE SEQUENCE [LARGE SCALE GENOMIC DNA]</scope>
    <source>
        <strain evidence="3 6">104</strain>
        <strain evidence="4 5">696</strain>
    </source>
</reference>
<feature type="transmembrane region" description="Helical" evidence="1">
    <location>
        <begin position="12"/>
        <end position="33"/>
    </location>
</feature>
<dbReference type="EMBL" id="FSHM01000002">
    <property type="protein sequence ID" value="SIA59767.1"/>
    <property type="molecule type" value="Genomic_DNA"/>
</dbReference>
<evidence type="ECO:0000313" key="4">
    <source>
        <dbReference type="EMBL" id="SIN29071.1"/>
    </source>
</evidence>
<dbReference type="EMBL" id="FSQE01000008">
    <property type="protein sequence ID" value="SIN29071.1"/>
    <property type="molecule type" value="Genomic_DNA"/>
</dbReference>
<dbReference type="Proteomes" id="UP000185210">
    <property type="component" value="Unassembled WGS sequence"/>
</dbReference>
<evidence type="ECO:0000256" key="1">
    <source>
        <dbReference type="SAM" id="Phobius"/>
    </source>
</evidence>